<dbReference type="GO" id="GO:0031514">
    <property type="term" value="C:motile cilium"/>
    <property type="evidence" value="ECO:0007669"/>
    <property type="project" value="UniProtKB-SubCell"/>
</dbReference>
<feature type="domain" description="Growth arrest-specific protein 8" evidence="12">
    <location>
        <begin position="229"/>
        <end position="372"/>
    </location>
</feature>
<dbReference type="EMBL" id="HBEA01001898">
    <property type="protein sequence ID" value="CAD8251910.1"/>
    <property type="molecule type" value="Transcribed_RNA"/>
</dbReference>
<dbReference type="PANTHER" id="PTHR31543">
    <property type="entry name" value="DYNEIN REGULATORY COMPLEX SUBUNIT 4"/>
    <property type="match status" value="1"/>
</dbReference>
<keyword evidence="6" id="KW-0282">Flagellum</keyword>
<evidence type="ECO:0000259" key="12">
    <source>
        <dbReference type="Pfam" id="PF13851"/>
    </source>
</evidence>
<accession>A0A7R9U1Y7</accession>
<evidence type="ECO:0000256" key="9">
    <source>
        <dbReference type="ARBA" id="ARBA00023212"/>
    </source>
</evidence>
<dbReference type="AlphaFoldDB" id="A0A7R9U1Y7"/>
<dbReference type="InterPro" id="IPR025593">
    <property type="entry name" value="GAS8_dom"/>
</dbReference>
<reference evidence="13" key="1">
    <citation type="submission" date="2021-01" db="EMBL/GenBank/DDBJ databases">
        <authorList>
            <person name="Corre E."/>
            <person name="Pelletier E."/>
            <person name="Niang G."/>
            <person name="Scheremetjew M."/>
            <person name="Finn R."/>
            <person name="Kale V."/>
            <person name="Holt S."/>
            <person name="Cochrane G."/>
            <person name="Meng A."/>
            <person name="Brown T."/>
            <person name="Cohen L."/>
        </authorList>
    </citation>
    <scope>NUCLEOTIDE SEQUENCE</scope>
    <source>
        <strain evidence="13">CCMP2078</strain>
    </source>
</reference>
<organism evidence="13">
    <name type="scientific">Pinguiococcus pyrenoidosus</name>
    <dbReference type="NCBI Taxonomy" id="172671"/>
    <lineage>
        <taxon>Eukaryota</taxon>
        <taxon>Sar</taxon>
        <taxon>Stramenopiles</taxon>
        <taxon>Ochrophyta</taxon>
        <taxon>Pinguiophyceae</taxon>
        <taxon>Pinguiochrysidales</taxon>
        <taxon>Pinguiochrysidaceae</taxon>
        <taxon>Pinguiococcus</taxon>
    </lineage>
</organism>
<keyword evidence="9" id="KW-0206">Cytoskeleton</keyword>
<gene>
    <name evidence="13" type="ORF">PPYR1160_LOCUS1402</name>
</gene>
<evidence type="ECO:0000256" key="6">
    <source>
        <dbReference type="ARBA" id="ARBA00022846"/>
    </source>
</evidence>
<feature type="coiled-coil region" evidence="11">
    <location>
        <begin position="335"/>
        <end position="380"/>
    </location>
</feature>
<dbReference type="GO" id="GO:0008017">
    <property type="term" value="F:microtubule binding"/>
    <property type="evidence" value="ECO:0007669"/>
    <property type="project" value="InterPro"/>
</dbReference>
<keyword evidence="5" id="KW-0493">Microtubule</keyword>
<comment type="subcellular location">
    <subcellularLocation>
        <location evidence="1">Cell projection</location>
        <location evidence="1">Cilium</location>
        <location evidence="1">Flagellum</location>
    </subcellularLocation>
    <subcellularLocation>
        <location evidence="2">Cytoplasm</location>
        <location evidence="2">Cytoskeleton</location>
    </subcellularLocation>
</comment>
<dbReference type="GO" id="GO:0005874">
    <property type="term" value="C:microtubule"/>
    <property type="evidence" value="ECO:0007669"/>
    <property type="project" value="UniProtKB-KW"/>
</dbReference>
<protein>
    <recommendedName>
        <fullName evidence="12">Growth arrest-specific protein 8 domain-containing protein</fullName>
    </recommendedName>
</protein>
<feature type="coiled-coil region" evidence="11">
    <location>
        <begin position="34"/>
        <end position="89"/>
    </location>
</feature>
<keyword evidence="8" id="KW-0969">Cilium</keyword>
<evidence type="ECO:0000256" key="8">
    <source>
        <dbReference type="ARBA" id="ARBA00023069"/>
    </source>
</evidence>
<dbReference type="GO" id="GO:0048870">
    <property type="term" value="P:cell motility"/>
    <property type="evidence" value="ECO:0007669"/>
    <property type="project" value="InterPro"/>
</dbReference>
<keyword evidence="7 11" id="KW-0175">Coiled coil</keyword>
<dbReference type="GO" id="GO:0005794">
    <property type="term" value="C:Golgi apparatus"/>
    <property type="evidence" value="ECO:0007669"/>
    <property type="project" value="TreeGrafter"/>
</dbReference>
<evidence type="ECO:0000256" key="2">
    <source>
        <dbReference type="ARBA" id="ARBA00004245"/>
    </source>
</evidence>
<evidence type="ECO:0000256" key="10">
    <source>
        <dbReference type="ARBA" id="ARBA00023273"/>
    </source>
</evidence>
<dbReference type="Pfam" id="PF13851">
    <property type="entry name" value="GAS"/>
    <property type="match status" value="1"/>
</dbReference>
<keyword evidence="4" id="KW-0963">Cytoplasm</keyword>
<evidence type="ECO:0000256" key="5">
    <source>
        <dbReference type="ARBA" id="ARBA00022701"/>
    </source>
</evidence>
<name>A0A7R9U1Y7_9STRA</name>
<evidence type="ECO:0000256" key="7">
    <source>
        <dbReference type="ARBA" id="ARBA00023054"/>
    </source>
</evidence>
<dbReference type="InterPro" id="IPR039308">
    <property type="entry name" value="GAS8"/>
</dbReference>
<dbReference type="GO" id="GO:0031267">
    <property type="term" value="F:small GTPase binding"/>
    <property type="evidence" value="ECO:0007669"/>
    <property type="project" value="InterPro"/>
</dbReference>
<evidence type="ECO:0000256" key="4">
    <source>
        <dbReference type="ARBA" id="ARBA00022490"/>
    </source>
</evidence>
<feature type="coiled-coil region" evidence="11">
    <location>
        <begin position="127"/>
        <end position="161"/>
    </location>
</feature>
<evidence type="ECO:0000256" key="11">
    <source>
        <dbReference type="SAM" id="Coils"/>
    </source>
</evidence>
<evidence type="ECO:0000256" key="3">
    <source>
        <dbReference type="ARBA" id="ARBA00009859"/>
    </source>
</evidence>
<comment type="similarity">
    <text evidence="3">Belongs to the DRC4 family.</text>
</comment>
<evidence type="ECO:0000313" key="13">
    <source>
        <dbReference type="EMBL" id="CAD8251910.1"/>
    </source>
</evidence>
<sequence length="419" mass="48986">MTIGRSESHLCCAAAMSNDAADEAAAPKETEAIAAELRGQVAELEAALKESSSRRYGAQHECDSTRTMLEQVRAEIQEMDKGLERADLRQEESERSHRMEKEVYEHKICHLKYQHEMLLAVLEDELNTDLKSEAEGHAQRREALLERIRGLRAQYAALETDKEVEVRRIDEQFDKLYKRRQQELFDQRIGDLCRRLDKRLEEWKEKTLFRTKLDVYELTERKNEHIRTLTENHQHAFEQMKEYYTSITKGNIDLINEYRTTLETTRKRIAHVREEAKTVSVENEALRQPLAQTLAQQQGLANQLLLREKDLASLEFAKQRLKKGRSRQARLVKERDELKIQLDRCKQGIQAMEEAFEDAIQQIRERNAATDELMQDFEATQTNFDGLKGVFREGIQHMRSKEEAAQMHMSDLVPETEEL</sequence>
<keyword evidence="10" id="KW-0966">Cell projection</keyword>
<evidence type="ECO:0000256" key="1">
    <source>
        <dbReference type="ARBA" id="ARBA00004230"/>
    </source>
</evidence>
<dbReference type="PANTHER" id="PTHR31543:SF0">
    <property type="entry name" value="DYNEIN REGULATORY COMPLEX SUBUNIT 4"/>
    <property type="match status" value="1"/>
</dbReference>
<proteinExistence type="inferred from homology"/>